<dbReference type="OrthoDB" id="7550572at2759"/>
<keyword evidence="6 9" id="KW-0862">Zinc</keyword>
<name>A0A6I9WVK0_9HYME</name>
<evidence type="ECO:0000256" key="3">
    <source>
        <dbReference type="ARBA" id="ARBA00022723"/>
    </source>
</evidence>
<feature type="binding site" evidence="9">
    <location>
        <position position="77"/>
    </location>
    <ligand>
        <name>Zn(2+)</name>
        <dbReference type="ChEBI" id="CHEBI:29105"/>
        <label>2</label>
        <note>catalytic</note>
    </ligand>
</feature>
<dbReference type="GO" id="GO:0004222">
    <property type="term" value="F:metalloendopeptidase activity"/>
    <property type="evidence" value="ECO:0007669"/>
    <property type="project" value="InterPro"/>
</dbReference>
<dbReference type="AlphaFoldDB" id="A0A6I9WVK0"/>
<dbReference type="InterPro" id="IPR021190">
    <property type="entry name" value="Pept_M10A"/>
</dbReference>
<feature type="binding site" evidence="9">
    <location>
        <position position="33"/>
    </location>
    <ligand>
        <name>Ca(2+)</name>
        <dbReference type="ChEBI" id="CHEBI:29108"/>
        <label>3</label>
    </ligand>
</feature>
<dbReference type="GO" id="GO:0006508">
    <property type="term" value="P:proteolysis"/>
    <property type="evidence" value="ECO:0007669"/>
    <property type="project" value="UniProtKB-KW"/>
</dbReference>
<comment type="cofactor">
    <cofactor evidence="9">
        <name>Ca(2+)</name>
        <dbReference type="ChEBI" id="CHEBI:29108"/>
    </cofactor>
    <text evidence="9">Can bind about 5 Ca(2+) ions per subunit.</text>
</comment>
<evidence type="ECO:0000256" key="9">
    <source>
        <dbReference type="PIRSR" id="PIRSR621190-2"/>
    </source>
</evidence>
<evidence type="ECO:0000256" key="8">
    <source>
        <dbReference type="PIRSR" id="PIRSR621190-1"/>
    </source>
</evidence>
<dbReference type="RefSeq" id="XP_011647397.1">
    <property type="nucleotide sequence ID" value="XM_011649095.1"/>
</dbReference>
<evidence type="ECO:0000256" key="1">
    <source>
        <dbReference type="ARBA" id="ARBA00010370"/>
    </source>
</evidence>
<dbReference type="GO" id="GO:0030574">
    <property type="term" value="P:collagen catabolic process"/>
    <property type="evidence" value="ECO:0007669"/>
    <property type="project" value="TreeGrafter"/>
</dbReference>
<dbReference type="Pfam" id="PF00413">
    <property type="entry name" value="Peptidase_M10"/>
    <property type="match status" value="1"/>
</dbReference>
<feature type="binding site" evidence="9">
    <location>
        <position position="87"/>
    </location>
    <ligand>
        <name>Zn(2+)</name>
        <dbReference type="ChEBI" id="CHEBI:29105"/>
        <label>2</label>
        <note>catalytic</note>
    </ligand>
</feature>
<dbReference type="GeneID" id="105433687"/>
<comment type="similarity">
    <text evidence="1">Belongs to the peptidase M10A family.</text>
</comment>
<evidence type="ECO:0000256" key="4">
    <source>
        <dbReference type="ARBA" id="ARBA00022729"/>
    </source>
</evidence>
<evidence type="ECO:0000256" key="7">
    <source>
        <dbReference type="ARBA" id="ARBA00023049"/>
    </source>
</evidence>
<feature type="active site" evidence="8">
    <location>
        <position position="78"/>
    </location>
</feature>
<dbReference type="GO" id="GO:0008270">
    <property type="term" value="F:zinc ion binding"/>
    <property type="evidence" value="ECO:0007669"/>
    <property type="project" value="InterPro"/>
</dbReference>
<evidence type="ECO:0000259" key="10">
    <source>
        <dbReference type="Pfam" id="PF00413"/>
    </source>
</evidence>
<protein>
    <submittedName>
        <fullName evidence="12">Stromelysin-1-like</fullName>
    </submittedName>
</protein>
<dbReference type="GO" id="GO:0030198">
    <property type="term" value="P:extracellular matrix organization"/>
    <property type="evidence" value="ECO:0007669"/>
    <property type="project" value="TreeGrafter"/>
</dbReference>
<evidence type="ECO:0000256" key="5">
    <source>
        <dbReference type="ARBA" id="ARBA00022801"/>
    </source>
</evidence>
<keyword evidence="9" id="KW-0106">Calcium</keyword>
<keyword evidence="5" id="KW-0378">Hydrolase</keyword>
<evidence type="ECO:0000313" key="11">
    <source>
        <dbReference type="Proteomes" id="UP000504615"/>
    </source>
</evidence>
<feature type="domain" description="Peptidase M10 metallopeptidase" evidence="10">
    <location>
        <begin position="28"/>
        <end position="121"/>
    </location>
</feature>
<gene>
    <name evidence="12" type="primary">LOC105433687</name>
</gene>
<dbReference type="Proteomes" id="UP000504615">
    <property type="component" value="Unplaced"/>
</dbReference>
<evidence type="ECO:0000313" key="12">
    <source>
        <dbReference type="RefSeq" id="XP_011647397.1"/>
    </source>
</evidence>
<dbReference type="Gene3D" id="3.40.390.10">
    <property type="entry name" value="Collagenase (Catalytic Domain)"/>
    <property type="match status" value="1"/>
</dbReference>
<dbReference type="SUPFAM" id="SSF55486">
    <property type="entry name" value="Metalloproteases ('zincins'), catalytic domain"/>
    <property type="match status" value="1"/>
</dbReference>
<feature type="binding site" evidence="9">
    <location>
        <position position="40"/>
    </location>
    <ligand>
        <name>Zn(2+)</name>
        <dbReference type="ChEBI" id="CHEBI:29105"/>
        <label>1</label>
    </ligand>
</feature>
<keyword evidence="2" id="KW-0645">Protease</keyword>
<evidence type="ECO:0000256" key="6">
    <source>
        <dbReference type="ARBA" id="ARBA00022833"/>
    </source>
</evidence>
<dbReference type="KEGG" id="pbar:105433687"/>
<dbReference type="PRINTS" id="PR00138">
    <property type="entry name" value="MATRIXIN"/>
</dbReference>
<dbReference type="PANTHER" id="PTHR10201:SF291">
    <property type="entry name" value="MATRIX METALLOPROTEINASE 1, ISOFORM C-RELATED"/>
    <property type="match status" value="1"/>
</dbReference>
<reference evidence="12" key="1">
    <citation type="submission" date="2025-08" db="UniProtKB">
        <authorList>
            <consortium name="RefSeq"/>
        </authorList>
    </citation>
    <scope>IDENTIFICATION</scope>
</reference>
<sequence length="158" mass="17668">MNPDIVLSFQEDFQTFVNPRHRGNRICPSLLDGPGNVLTHALLLSSEVSEVYVDNAEKWHIKLTANPNDYLLHTLTHEIGHALELHHSPQKNSIMYAFVPSKTFLIRLSEADFLAIQNLYGLKNKSKVSRSVPTTTTIATTTIATRDTNLTNVDLCAL</sequence>
<organism evidence="11 12">
    <name type="scientific">Pogonomyrmex barbatus</name>
    <name type="common">red harvester ant</name>
    <dbReference type="NCBI Taxonomy" id="144034"/>
    <lineage>
        <taxon>Eukaryota</taxon>
        <taxon>Metazoa</taxon>
        <taxon>Ecdysozoa</taxon>
        <taxon>Arthropoda</taxon>
        <taxon>Hexapoda</taxon>
        <taxon>Insecta</taxon>
        <taxon>Pterygota</taxon>
        <taxon>Neoptera</taxon>
        <taxon>Endopterygota</taxon>
        <taxon>Hymenoptera</taxon>
        <taxon>Apocrita</taxon>
        <taxon>Aculeata</taxon>
        <taxon>Formicoidea</taxon>
        <taxon>Formicidae</taxon>
        <taxon>Myrmicinae</taxon>
        <taxon>Pogonomyrmex</taxon>
    </lineage>
</organism>
<dbReference type="GO" id="GO:0005615">
    <property type="term" value="C:extracellular space"/>
    <property type="evidence" value="ECO:0007669"/>
    <property type="project" value="TreeGrafter"/>
</dbReference>
<feature type="binding site" evidence="9">
    <location>
        <position position="81"/>
    </location>
    <ligand>
        <name>Zn(2+)</name>
        <dbReference type="ChEBI" id="CHEBI:29105"/>
        <label>2</label>
        <note>catalytic</note>
    </ligand>
</feature>
<feature type="binding site" evidence="9">
    <location>
        <position position="54"/>
    </location>
    <ligand>
        <name>Ca(2+)</name>
        <dbReference type="ChEBI" id="CHEBI:29108"/>
        <label>3</label>
    </ligand>
</feature>
<keyword evidence="4" id="KW-0732">Signal</keyword>
<feature type="binding site" evidence="9">
    <location>
        <position position="57"/>
    </location>
    <ligand>
        <name>Ca(2+)</name>
        <dbReference type="ChEBI" id="CHEBI:29108"/>
        <label>1</label>
    </ligand>
</feature>
<feature type="binding site" evidence="9">
    <location>
        <position position="57"/>
    </location>
    <ligand>
        <name>Ca(2+)</name>
        <dbReference type="ChEBI" id="CHEBI:29108"/>
        <label>3</label>
    </ligand>
</feature>
<accession>A0A6I9WVK0</accession>
<feature type="binding site" evidence="9">
    <location>
        <position position="95"/>
    </location>
    <ligand>
        <name>Zn(2+)</name>
        <dbReference type="ChEBI" id="CHEBI:29105"/>
        <label>2</label>
        <note>catalytic</note>
    </ligand>
</feature>
<proteinExistence type="inferred from homology"/>
<keyword evidence="3 9" id="KW-0479">Metal-binding</keyword>
<evidence type="ECO:0000256" key="2">
    <source>
        <dbReference type="ARBA" id="ARBA00022670"/>
    </source>
</evidence>
<dbReference type="PANTHER" id="PTHR10201">
    <property type="entry name" value="MATRIX METALLOPROTEINASE"/>
    <property type="match status" value="1"/>
</dbReference>
<comment type="cofactor">
    <cofactor evidence="9">
        <name>Zn(2+)</name>
        <dbReference type="ChEBI" id="CHEBI:29105"/>
    </cofactor>
    <text evidence="9">Binds 2 Zn(2+) ions per subunit.</text>
</comment>
<dbReference type="InterPro" id="IPR001818">
    <property type="entry name" value="Pept_M10_metallopeptidase"/>
</dbReference>
<dbReference type="GO" id="GO:0031012">
    <property type="term" value="C:extracellular matrix"/>
    <property type="evidence" value="ECO:0007669"/>
    <property type="project" value="InterPro"/>
</dbReference>
<keyword evidence="11" id="KW-1185">Reference proteome</keyword>
<feature type="binding site" evidence="9">
    <location>
        <position position="32"/>
    </location>
    <ligand>
        <name>Ca(2+)</name>
        <dbReference type="ChEBI" id="CHEBI:29108"/>
        <label>3</label>
    </ligand>
</feature>
<dbReference type="InterPro" id="IPR024079">
    <property type="entry name" value="MetalloPept_cat_dom_sf"/>
</dbReference>
<keyword evidence="7" id="KW-0482">Metalloprotease</keyword>